<dbReference type="PANTHER" id="PTHR33887:SF5">
    <property type="entry name" value="PB1 DOMAIN-CONTAINING PROTEIN"/>
    <property type="match status" value="1"/>
</dbReference>
<dbReference type="OrthoDB" id="2109241at2759"/>
<protein>
    <submittedName>
        <fullName evidence="2">Uncharacterized protein</fullName>
    </submittedName>
</protein>
<name>A0A9Q1BBS2_HOLLE</name>
<dbReference type="InterPro" id="IPR039471">
    <property type="entry name" value="CXorf65-like"/>
</dbReference>
<dbReference type="Proteomes" id="UP001152320">
    <property type="component" value="Chromosome 23"/>
</dbReference>
<reference evidence="2" key="1">
    <citation type="submission" date="2021-10" db="EMBL/GenBank/DDBJ databases">
        <title>Tropical sea cucumber genome reveals ecological adaptation and Cuvierian tubules defense mechanism.</title>
        <authorList>
            <person name="Chen T."/>
        </authorList>
    </citation>
    <scope>NUCLEOTIDE SEQUENCE</scope>
    <source>
        <strain evidence="2">Nanhai2018</strain>
        <tissue evidence="2">Muscle</tissue>
    </source>
</reference>
<feature type="region of interest" description="Disordered" evidence="1">
    <location>
        <begin position="119"/>
        <end position="178"/>
    </location>
</feature>
<evidence type="ECO:0000256" key="1">
    <source>
        <dbReference type="SAM" id="MobiDB-lite"/>
    </source>
</evidence>
<dbReference type="Pfam" id="PF15874">
    <property type="entry name" value="Il2rg"/>
    <property type="match status" value="1"/>
</dbReference>
<evidence type="ECO:0000313" key="2">
    <source>
        <dbReference type="EMBL" id="KAJ8019653.1"/>
    </source>
</evidence>
<dbReference type="EMBL" id="JAIZAY010000023">
    <property type="protein sequence ID" value="KAJ8019653.1"/>
    <property type="molecule type" value="Genomic_DNA"/>
</dbReference>
<feature type="compositionally biased region" description="Basic and acidic residues" evidence="1">
    <location>
        <begin position="142"/>
        <end position="151"/>
    </location>
</feature>
<accession>A0A9Q1BBS2</accession>
<comment type="caution">
    <text evidence="2">The sequence shown here is derived from an EMBL/GenBank/DDBJ whole genome shotgun (WGS) entry which is preliminary data.</text>
</comment>
<sequence length="178" mass="20054">MFVNVWIESPDTGNQLLVVNRNCMRQNILDYIERKCQLKERLKREGALLDLADEEGNLRHLPLYHPRQNATFLLTQKATYIPVVITRNDDGTLKPFEPVPTSLKTNQDFMAQLNAQFEVRTKPPAPTVTGRKGQSSSQAKSRKTERMSVLDEKDDFVGASKGTTPKKNGGKQGAKGKR</sequence>
<dbReference type="PANTHER" id="PTHR33887">
    <property type="entry name" value="PB1 DOMAIN-CONTAINING PROTEIN"/>
    <property type="match status" value="1"/>
</dbReference>
<gene>
    <name evidence="2" type="ORF">HOLleu_41320</name>
</gene>
<dbReference type="AlphaFoldDB" id="A0A9Q1BBS2"/>
<proteinExistence type="predicted"/>
<organism evidence="2 3">
    <name type="scientific">Holothuria leucospilota</name>
    <name type="common">Black long sea cucumber</name>
    <name type="synonym">Mertensiothuria leucospilota</name>
    <dbReference type="NCBI Taxonomy" id="206669"/>
    <lineage>
        <taxon>Eukaryota</taxon>
        <taxon>Metazoa</taxon>
        <taxon>Echinodermata</taxon>
        <taxon>Eleutherozoa</taxon>
        <taxon>Echinozoa</taxon>
        <taxon>Holothuroidea</taxon>
        <taxon>Aspidochirotacea</taxon>
        <taxon>Aspidochirotida</taxon>
        <taxon>Holothuriidae</taxon>
        <taxon>Holothuria</taxon>
    </lineage>
</organism>
<keyword evidence="3" id="KW-1185">Reference proteome</keyword>
<evidence type="ECO:0000313" key="3">
    <source>
        <dbReference type="Proteomes" id="UP001152320"/>
    </source>
</evidence>